<evidence type="ECO:0000256" key="1">
    <source>
        <dbReference type="SAM" id="MobiDB-lite"/>
    </source>
</evidence>
<sequence length="297" mass="30759">MTLGVIPADIGPEKAQSSFLRIRITFINHGRRQDGDDIPRGASPSPSPLSVPSILPLPLPPAPPLSGPDFRQRTPSDTPAICSFQCVGVLKNALVTARHSCAPRLTNWCISELATSGSANAPGASEARRLSLSGANRTLLSAEVAALTFNGASPSHGTSRLNKGHRFSAAFATGPNSRTRAARPGCDPVQPPRSDRPLTWDDIAGPGGGPGRAHTGVTAVPLGWVPFSQMAAPLESERVRVSRSVARRSVTQATDGLSGSPRKHPGVIGGHEVAQLAVTSCGPQCPGHVSEPNSTAA</sequence>
<dbReference type="Proteomes" id="UP001221898">
    <property type="component" value="Unassembled WGS sequence"/>
</dbReference>
<name>A0AAD7WHF9_9TELE</name>
<feature type="region of interest" description="Disordered" evidence="1">
    <location>
        <begin position="175"/>
        <end position="199"/>
    </location>
</feature>
<organism evidence="2 3">
    <name type="scientific">Aldrovandia affinis</name>
    <dbReference type="NCBI Taxonomy" id="143900"/>
    <lineage>
        <taxon>Eukaryota</taxon>
        <taxon>Metazoa</taxon>
        <taxon>Chordata</taxon>
        <taxon>Craniata</taxon>
        <taxon>Vertebrata</taxon>
        <taxon>Euteleostomi</taxon>
        <taxon>Actinopterygii</taxon>
        <taxon>Neopterygii</taxon>
        <taxon>Teleostei</taxon>
        <taxon>Notacanthiformes</taxon>
        <taxon>Halosauridae</taxon>
        <taxon>Aldrovandia</taxon>
    </lineage>
</organism>
<keyword evidence="3" id="KW-1185">Reference proteome</keyword>
<reference evidence="2" key="1">
    <citation type="journal article" date="2023" name="Science">
        <title>Genome structures resolve the early diversification of teleost fishes.</title>
        <authorList>
            <person name="Parey E."/>
            <person name="Louis A."/>
            <person name="Montfort J."/>
            <person name="Bouchez O."/>
            <person name="Roques C."/>
            <person name="Iampietro C."/>
            <person name="Lluch J."/>
            <person name="Castinel A."/>
            <person name="Donnadieu C."/>
            <person name="Desvignes T."/>
            <person name="Floi Bucao C."/>
            <person name="Jouanno E."/>
            <person name="Wen M."/>
            <person name="Mejri S."/>
            <person name="Dirks R."/>
            <person name="Jansen H."/>
            <person name="Henkel C."/>
            <person name="Chen W.J."/>
            <person name="Zahm M."/>
            <person name="Cabau C."/>
            <person name="Klopp C."/>
            <person name="Thompson A.W."/>
            <person name="Robinson-Rechavi M."/>
            <person name="Braasch I."/>
            <person name="Lecointre G."/>
            <person name="Bobe J."/>
            <person name="Postlethwait J.H."/>
            <person name="Berthelot C."/>
            <person name="Roest Crollius H."/>
            <person name="Guiguen Y."/>
        </authorList>
    </citation>
    <scope>NUCLEOTIDE SEQUENCE</scope>
    <source>
        <strain evidence="2">NC1722</strain>
    </source>
</reference>
<dbReference type="AlphaFoldDB" id="A0AAD7WHF9"/>
<feature type="region of interest" description="Disordered" evidence="1">
    <location>
        <begin position="31"/>
        <end position="74"/>
    </location>
</feature>
<feature type="compositionally biased region" description="Pro residues" evidence="1">
    <location>
        <begin position="45"/>
        <end position="66"/>
    </location>
</feature>
<comment type="caution">
    <text evidence="2">The sequence shown here is derived from an EMBL/GenBank/DDBJ whole genome shotgun (WGS) entry which is preliminary data.</text>
</comment>
<proteinExistence type="predicted"/>
<gene>
    <name evidence="2" type="ORF">AAFF_G00020310</name>
</gene>
<dbReference type="EMBL" id="JAINUG010000108">
    <property type="protein sequence ID" value="KAJ8396164.1"/>
    <property type="molecule type" value="Genomic_DNA"/>
</dbReference>
<protein>
    <submittedName>
        <fullName evidence="2">Uncharacterized protein</fullName>
    </submittedName>
</protein>
<evidence type="ECO:0000313" key="2">
    <source>
        <dbReference type="EMBL" id="KAJ8396164.1"/>
    </source>
</evidence>
<evidence type="ECO:0000313" key="3">
    <source>
        <dbReference type="Proteomes" id="UP001221898"/>
    </source>
</evidence>
<accession>A0AAD7WHF9</accession>